<dbReference type="PANTHER" id="PTHR10457">
    <property type="entry name" value="MEVALONATE KINASE/GALACTOKINASE"/>
    <property type="match status" value="1"/>
</dbReference>
<dbReference type="InterPro" id="IPR036554">
    <property type="entry name" value="GHMP_kinase_C_sf"/>
</dbReference>
<name>A0A3B0TQS8_9ZZZZ</name>
<keyword evidence="4" id="KW-0479">Metal-binding</keyword>
<feature type="domain" description="Galactokinase N-terminal" evidence="13">
    <location>
        <begin position="8"/>
        <end position="57"/>
    </location>
</feature>
<dbReference type="Pfam" id="PF00288">
    <property type="entry name" value="GHMP_kinases_N"/>
    <property type="match status" value="1"/>
</dbReference>
<evidence type="ECO:0000259" key="13">
    <source>
        <dbReference type="Pfam" id="PF10509"/>
    </source>
</evidence>
<dbReference type="EC" id="2.7.1.6" evidence="14"/>
<dbReference type="Pfam" id="PF08544">
    <property type="entry name" value="GHMP_kinases_C"/>
    <property type="match status" value="1"/>
</dbReference>
<dbReference type="SUPFAM" id="SSF55060">
    <property type="entry name" value="GHMP Kinase, C-terminal domain"/>
    <property type="match status" value="1"/>
</dbReference>
<dbReference type="InterPro" id="IPR019539">
    <property type="entry name" value="GalKase_N"/>
</dbReference>
<evidence type="ECO:0000259" key="12">
    <source>
        <dbReference type="Pfam" id="PF08544"/>
    </source>
</evidence>
<dbReference type="SUPFAM" id="SSF54211">
    <property type="entry name" value="Ribosomal protein S5 domain 2-like"/>
    <property type="match status" value="1"/>
</dbReference>
<dbReference type="InterPro" id="IPR014721">
    <property type="entry name" value="Ribsml_uS5_D2-typ_fold_subgr"/>
</dbReference>
<evidence type="ECO:0000313" key="14">
    <source>
        <dbReference type="EMBL" id="VAW20991.1"/>
    </source>
</evidence>
<evidence type="ECO:0000256" key="8">
    <source>
        <dbReference type="ARBA" id="ARBA00022842"/>
    </source>
</evidence>
<keyword evidence="2" id="KW-0963">Cytoplasm</keyword>
<dbReference type="Gene3D" id="3.30.230.10">
    <property type="match status" value="1"/>
</dbReference>
<sequence length="386" mass="42637">MTIDQLKEKFIEKYGEGDFSGYFSPGRVNLIGEHTDYNGGFVFPCALSFGIYCLIRKTGRETVRFASLNMDYEAEVSVKELNKPIGKEWVNYQIGVFAQFLKRGIEFESGADILIYGDVPNGAGLSSSAALEVVTAVAINETYNLGIGRLDLIKMAQKAEHEFAGVMCGIMDQFTSAMGKENHAIFLNCDTLDFELVPVKLDGVKIVISNTNSPHKLDSGKYNERVGECRAAVEAIRPYKPISALGEISMEEFNKLEDKIKDDTVRRRARHVVSEIKRTEDAIKELKAGNLGNFGKLMNASHDSLRDDYEVTGFELDTMVEEARKIDGVIGSRMTGGGFGGCTVSLVKIEAIDTFIKQVGENYEAKTGLKPEFYVAEISDGGKKLF</sequence>
<dbReference type="HAMAP" id="MF_00246">
    <property type="entry name" value="Galactokinase"/>
    <property type="match status" value="1"/>
</dbReference>
<dbReference type="InterPro" id="IPR006203">
    <property type="entry name" value="GHMP_knse_ATP-bd_CS"/>
</dbReference>
<evidence type="ECO:0000256" key="1">
    <source>
        <dbReference type="ARBA" id="ARBA00006566"/>
    </source>
</evidence>
<dbReference type="Pfam" id="PF10509">
    <property type="entry name" value="GalKase_gal_bdg"/>
    <property type="match status" value="1"/>
</dbReference>
<dbReference type="GO" id="GO:0005524">
    <property type="term" value="F:ATP binding"/>
    <property type="evidence" value="ECO:0007669"/>
    <property type="project" value="UniProtKB-KW"/>
</dbReference>
<dbReference type="PRINTS" id="PR00473">
    <property type="entry name" value="GALCTOKINASE"/>
</dbReference>
<dbReference type="Gene3D" id="3.30.70.890">
    <property type="entry name" value="GHMP kinase, C-terminal domain"/>
    <property type="match status" value="1"/>
</dbReference>
<evidence type="ECO:0000256" key="5">
    <source>
        <dbReference type="ARBA" id="ARBA00022741"/>
    </source>
</evidence>
<dbReference type="GO" id="GO:0004335">
    <property type="term" value="F:galactokinase activity"/>
    <property type="evidence" value="ECO:0007669"/>
    <property type="project" value="UniProtKB-EC"/>
</dbReference>
<gene>
    <name evidence="14" type="ORF">MNBD_BACTEROID01-2300</name>
</gene>
<reference evidence="14" key="1">
    <citation type="submission" date="2018-06" db="EMBL/GenBank/DDBJ databases">
        <authorList>
            <person name="Zhirakovskaya E."/>
        </authorList>
    </citation>
    <scope>NUCLEOTIDE SEQUENCE</scope>
</reference>
<dbReference type="PIRSF" id="PIRSF000530">
    <property type="entry name" value="Galactokinase"/>
    <property type="match status" value="1"/>
</dbReference>
<evidence type="ECO:0000256" key="4">
    <source>
        <dbReference type="ARBA" id="ARBA00022723"/>
    </source>
</evidence>
<keyword evidence="3 14" id="KW-0808">Transferase</keyword>
<evidence type="ECO:0000256" key="7">
    <source>
        <dbReference type="ARBA" id="ARBA00022840"/>
    </source>
</evidence>
<evidence type="ECO:0000256" key="3">
    <source>
        <dbReference type="ARBA" id="ARBA00022679"/>
    </source>
</evidence>
<keyword evidence="8" id="KW-0460">Magnesium</keyword>
<dbReference type="InterPro" id="IPR000705">
    <property type="entry name" value="Galactokinase"/>
</dbReference>
<evidence type="ECO:0000256" key="9">
    <source>
        <dbReference type="ARBA" id="ARBA00023144"/>
    </source>
</evidence>
<dbReference type="NCBIfam" id="TIGR00131">
    <property type="entry name" value="gal_kin"/>
    <property type="match status" value="1"/>
</dbReference>
<dbReference type="PROSITE" id="PS00627">
    <property type="entry name" value="GHMP_KINASES_ATP"/>
    <property type="match status" value="1"/>
</dbReference>
<dbReference type="InterPro" id="IPR006206">
    <property type="entry name" value="Mevalonate/galactokinase"/>
</dbReference>
<dbReference type="InterPro" id="IPR020568">
    <property type="entry name" value="Ribosomal_Su5_D2-typ_SF"/>
</dbReference>
<dbReference type="InterPro" id="IPR006204">
    <property type="entry name" value="GHMP_kinase_N_dom"/>
</dbReference>
<dbReference type="GO" id="GO:0006012">
    <property type="term" value="P:galactose metabolic process"/>
    <property type="evidence" value="ECO:0007669"/>
    <property type="project" value="UniProtKB-KW"/>
</dbReference>
<feature type="domain" description="GHMP kinase N-terminal" evidence="11">
    <location>
        <begin position="98"/>
        <end position="180"/>
    </location>
</feature>
<dbReference type="FunFam" id="3.30.70.890:FF:000001">
    <property type="entry name" value="Galactokinase"/>
    <property type="match status" value="1"/>
</dbReference>
<keyword evidence="9" id="KW-0299">Galactose metabolism</keyword>
<dbReference type="EMBL" id="UOEP01000133">
    <property type="protein sequence ID" value="VAW20991.1"/>
    <property type="molecule type" value="Genomic_DNA"/>
</dbReference>
<organism evidence="14">
    <name type="scientific">hydrothermal vent metagenome</name>
    <dbReference type="NCBI Taxonomy" id="652676"/>
    <lineage>
        <taxon>unclassified sequences</taxon>
        <taxon>metagenomes</taxon>
        <taxon>ecological metagenomes</taxon>
    </lineage>
</organism>
<dbReference type="GO" id="GO:0046872">
    <property type="term" value="F:metal ion binding"/>
    <property type="evidence" value="ECO:0007669"/>
    <property type="project" value="UniProtKB-KW"/>
</dbReference>
<dbReference type="PRINTS" id="PR00959">
    <property type="entry name" value="MEVGALKINASE"/>
</dbReference>
<evidence type="ECO:0000256" key="10">
    <source>
        <dbReference type="ARBA" id="ARBA00023277"/>
    </source>
</evidence>
<dbReference type="InterPro" id="IPR022963">
    <property type="entry name" value="Galactokinase_bac"/>
</dbReference>
<keyword evidence="5" id="KW-0547">Nucleotide-binding</keyword>
<keyword evidence="10" id="KW-0119">Carbohydrate metabolism</keyword>
<dbReference type="GO" id="GO:0005829">
    <property type="term" value="C:cytosol"/>
    <property type="evidence" value="ECO:0007669"/>
    <property type="project" value="TreeGrafter"/>
</dbReference>
<evidence type="ECO:0000256" key="6">
    <source>
        <dbReference type="ARBA" id="ARBA00022777"/>
    </source>
</evidence>
<protein>
    <submittedName>
        <fullName evidence="14">Galactokinase</fullName>
        <ecNumber evidence="14">2.7.1.6</ecNumber>
    </submittedName>
</protein>
<comment type="similarity">
    <text evidence="1">Belongs to the GHMP kinase family. GalK subfamily.</text>
</comment>
<keyword evidence="7" id="KW-0067">ATP-binding</keyword>
<proteinExistence type="inferred from homology"/>
<evidence type="ECO:0000256" key="2">
    <source>
        <dbReference type="ARBA" id="ARBA00022490"/>
    </source>
</evidence>
<accession>A0A3B0TQS8</accession>
<dbReference type="AlphaFoldDB" id="A0A3B0TQS8"/>
<feature type="domain" description="GHMP kinase C-terminal" evidence="12">
    <location>
        <begin position="282"/>
        <end position="363"/>
    </location>
</feature>
<evidence type="ECO:0000259" key="11">
    <source>
        <dbReference type="Pfam" id="PF00288"/>
    </source>
</evidence>
<keyword evidence="6 14" id="KW-0418">Kinase</keyword>
<dbReference type="InterPro" id="IPR019741">
    <property type="entry name" value="Galactokinase_CS"/>
</dbReference>
<dbReference type="PANTHER" id="PTHR10457:SF7">
    <property type="entry name" value="GALACTOKINASE-RELATED"/>
    <property type="match status" value="1"/>
</dbReference>
<dbReference type="NCBIfam" id="NF003705">
    <property type="entry name" value="PRK05322.1"/>
    <property type="match status" value="1"/>
</dbReference>
<dbReference type="PROSITE" id="PS00106">
    <property type="entry name" value="GALACTOKINASE"/>
    <property type="match status" value="1"/>
</dbReference>
<dbReference type="FunFam" id="3.30.230.10:FF:000017">
    <property type="entry name" value="Galactokinase"/>
    <property type="match status" value="1"/>
</dbReference>
<dbReference type="InterPro" id="IPR013750">
    <property type="entry name" value="GHMP_kinase_C_dom"/>
</dbReference>